<feature type="compositionally biased region" description="Basic and acidic residues" evidence="1">
    <location>
        <begin position="63"/>
        <end position="72"/>
    </location>
</feature>
<keyword evidence="2" id="KW-0472">Membrane</keyword>
<evidence type="ECO:0000256" key="2">
    <source>
        <dbReference type="SAM" id="Phobius"/>
    </source>
</evidence>
<keyword evidence="2" id="KW-0812">Transmembrane</keyword>
<gene>
    <name evidence="3" type="ORF">CJ255_19470</name>
</gene>
<evidence type="ECO:0000313" key="3">
    <source>
        <dbReference type="EMBL" id="PDW01189.1"/>
    </source>
</evidence>
<comment type="caution">
    <text evidence="3">The sequence shown here is derived from an EMBL/GenBank/DDBJ whole genome shotgun (WGS) entry which is preliminary data.</text>
</comment>
<keyword evidence="2" id="KW-1133">Transmembrane helix</keyword>
<feature type="transmembrane region" description="Helical" evidence="2">
    <location>
        <begin position="20"/>
        <end position="42"/>
    </location>
</feature>
<organism evidence="3 4">
    <name type="scientific">Candidatus Viridilinea mediisalina</name>
    <dbReference type="NCBI Taxonomy" id="2024553"/>
    <lineage>
        <taxon>Bacteria</taxon>
        <taxon>Bacillati</taxon>
        <taxon>Chloroflexota</taxon>
        <taxon>Chloroflexia</taxon>
        <taxon>Chloroflexales</taxon>
        <taxon>Chloroflexineae</taxon>
        <taxon>Oscillochloridaceae</taxon>
        <taxon>Candidatus Viridilinea</taxon>
    </lineage>
</organism>
<accession>A0A2A6RES7</accession>
<evidence type="ECO:0000256" key="1">
    <source>
        <dbReference type="SAM" id="MobiDB-lite"/>
    </source>
</evidence>
<feature type="region of interest" description="Disordered" evidence="1">
    <location>
        <begin position="45"/>
        <end position="72"/>
    </location>
</feature>
<sequence>MAVLREAELEELIPTSDERPLLRGLIIGIAVGATIAGLIILAQTARKRQTRQEPPQGGADAEQPPHGDASPR</sequence>
<dbReference type="AlphaFoldDB" id="A0A2A6RES7"/>
<keyword evidence="4" id="KW-1185">Reference proteome</keyword>
<name>A0A2A6RES7_9CHLR</name>
<reference evidence="4" key="1">
    <citation type="submission" date="2017-08" db="EMBL/GenBank/DDBJ databases">
        <authorList>
            <person name="Grouzdev D.S."/>
            <person name="Gaisin V.A."/>
            <person name="Rysina M.S."/>
            <person name="Gorlenko V.M."/>
        </authorList>
    </citation>
    <scope>NUCLEOTIDE SEQUENCE [LARGE SCALE GENOMIC DNA]</scope>
    <source>
        <strain evidence="4">Kir15-3F</strain>
    </source>
</reference>
<dbReference type="Proteomes" id="UP000220527">
    <property type="component" value="Unassembled WGS sequence"/>
</dbReference>
<dbReference type="EMBL" id="NQWI01000149">
    <property type="protein sequence ID" value="PDW01189.1"/>
    <property type="molecule type" value="Genomic_DNA"/>
</dbReference>
<proteinExistence type="predicted"/>
<protein>
    <submittedName>
        <fullName evidence="3">Uncharacterized protein</fullName>
    </submittedName>
</protein>
<evidence type="ECO:0000313" key="4">
    <source>
        <dbReference type="Proteomes" id="UP000220527"/>
    </source>
</evidence>
<dbReference type="RefSeq" id="WP_097645756.1">
    <property type="nucleotide sequence ID" value="NZ_NQWI01000149.1"/>
</dbReference>